<dbReference type="Proteomes" id="UP000002640">
    <property type="component" value="Unassembled WGS sequence"/>
</dbReference>
<dbReference type="AlphaFoldDB" id="G5AGD3"/>
<gene>
    <name evidence="1" type="ORF">PHYSODRAFT_533783</name>
</gene>
<organism evidence="1 2">
    <name type="scientific">Phytophthora sojae (strain P6497)</name>
    <name type="common">Soybean stem and root rot agent</name>
    <name type="synonym">Phytophthora megasperma f. sp. glycines</name>
    <dbReference type="NCBI Taxonomy" id="1094619"/>
    <lineage>
        <taxon>Eukaryota</taxon>
        <taxon>Sar</taxon>
        <taxon>Stramenopiles</taxon>
        <taxon>Oomycota</taxon>
        <taxon>Peronosporomycetes</taxon>
        <taxon>Peronosporales</taxon>
        <taxon>Peronosporaceae</taxon>
        <taxon>Phytophthora</taxon>
    </lineage>
</organism>
<evidence type="ECO:0008006" key="3">
    <source>
        <dbReference type="Google" id="ProtNLM"/>
    </source>
</evidence>
<dbReference type="RefSeq" id="XP_009538904.1">
    <property type="nucleotide sequence ID" value="XM_009540609.1"/>
</dbReference>
<name>G5AGD3_PHYSP</name>
<dbReference type="KEGG" id="psoj:PHYSODRAFT_533783"/>
<dbReference type="EMBL" id="JH159166">
    <property type="protein sequence ID" value="EGZ05373.1"/>
    <property type="molecule type" value="Genomic_DNA"/>
</dbReference>
<keyword evidence="2" id="KW-1185">Reference proteome</keyword>
<dbReference type="GeneID" id="20661906"/>
<accession>G5AGD3</accession>
<feature type="non-terminal residue" evidence="1">
    <location>
        <position position="1"/>
    </location>
</feature>
<protein>
    <recommendedName>
        <fullName evidence="3">HAT C-terminal dimerisation domain-containing protein</fullName>
    </recommendedName>
</protein>
<evidence type="ECO:0000313" key="1">
    <source>
        <dbReference type="EMBL" id="EGZ05373.1"/>
    </source>
</evidence>
<dbReference type="InParanoid" id="G5AGD3"/>
<proteinExistence type="predicted"/>
<sequence>SSTVREVCLLVGSVVAGYPIMGEYPKPTFRILQSPVFENGLEQVWQRRVSDVRRLVAMVLPTSKTCERLFSECNRVLAPHHCGLLPVTEILAFQCTKKAIWDVTTLV</sequence>
<evidence type="ECO:0000313" key="2">
    <source>
        <dbReference type="Proteomes" id="UP000002640"/>
    </source>
</evidence>
<reference evidence="1 2" key="1">
    <citation type="journal article" date="2006" name="Science">
        <title>Phytophthora genome sequences uncover evolutionary origins and mechanisms of pathogenesis.</title>
        <authorList>
            <person name="Tyler B.M."/>
            <person name="Tripathy S."/>
            <person name="Zhang X."/>
            <person name="Dehal P."/>
            <person name="Jiang R.H."/>
            <person name="Aerts A."/>
            <person name="Arredondo F.D."/>
            <person name="Baxter L."/>
            <person name="Bensasson D."/>
            <person name="Beynon J.L."/>
            <person name="Chapman J."/>
            <person name="Damasceno C.M."/>
            <person name="Dorrance A.E."/>
            <person name="Dou D."/>
            <person name="Dickerman A.W."/>
            <person name="Dubchak I.L."/>
            <person name="Garbelotto M."/>
            <person name="Gijzen M."/>
            <person name="Gordon S.G."/>
            <person name="Govers F."/>
            <person name="Grunwald N.J."/>
            <person name="Huang W."/>
            <person name="Ivors K.L."/>
            <person name="Jones R.W."/>
            <person name="Kamoun S."/>
            <person name="Krampis K."/>
            <person name="Lamour K.H."/>
            <person name="Lee M.K."/>
            <person name="McDonald W.H."/>
            <person name="Medina M."/>
            <person name="Meijer H.J."/>
            <person name="Nordberg E.K."/>
            <person name="Maclean D.J."/>
            <person name="Ospina-Giraldo M.D."/>
            <person name="Morris P.F."/>
            <person name="Phuntumart V."/>
            <person name="Putnam N.H."/>
            <person name="Rash S."/>
            <person name="Rose J.K."/>
            <person name="Sakihama Y."/>
            <person name="Salamov A.A."/>
            <person name="Savidor A."/>
            <person name="Scheuring C.F."/>
            <person name="Smith B.M."/>
            <person name="Sobral B.W."/>
            <person name="Terry A."/>
            <person name="Torto-Alalibo T.A."/>
            <person name="Win J."/>
            <person name="Xu Z."/>
            <person name="Zhang H."/>
            <person name="Grigoriev I.V."/>
            <person name="Rokhsar D.S."/>
            <person name="Boore J.L."/>
        </authorList>
    </citation>
    <scope>NUCLEOTIDE SEQUENCE [LARGE SCALE GENOMIC DNA]</scope>
    <source>
        <strain evidence="1 2">P6497</strain>
    </source>
</reference>